<accession>A0ABU2DUD6</accession>
<feature type="DNA-binding region" description="H-T-H motif" evidence="5">
    <location>
        <begin position="31"/>
        <end position="50"/>
    </location>
</feature>
<feature type="domain" description="HTH tetR-type" evidence="6">
    <location>
        <begin position="8"/>
        <end position="68"/>
    </location>
</feature>
<dbReference type="InterPro" id="IPR009057">
    <property type="entry name" value="Homeodomain-like_sf"/>
</dbReference>
<evidence type="ECO:0000256" key="5">
    <source>
        <dbReference type="PROSITE-ProRule" id="PRU00335"/>
    </source>
</evidence>
<dbReference type="RefSeq" id="WP_310549111.1">
    <property type="nucleotide sequence ID" value="NZ_JAVKGR010000016.1"/>
</dbReference>
<protein>
    <submittedName>
        <fullName evidence="7">TetR/AcrR family transcriptional regulator</fullName>
    </submittedName>
</protein>
<evidence type="ECO:0000259" key="6">
    <source>
        <dbReference type="PROSITE" id="PS50977"/>
    </source>
</evidence>
<evidence type="ECO:0000256" key="1">
    <source>
        <dbReference type="ARBA" id="ARBA00022491"/>
    </source>
</evidence>
<reference evidence="7 8" key="1">
    <citation type="submission" date="2023-09" db="EMBL/GenBank/DDBJ databases">
        <title>Description of three actinobacteria isolated from air of manufacturing shop in a pharmaceutical factory.</title>
        <authorList>
            <person name="Zhang D.-F."/>
        </authorList>
    </citation>
    <scope>NUCLEOTIDE SEQUENCE [LARGE SCALE GENOMIC DNA]</scope>
    <source>
        <strain evidence="7 8">LY-0111</strain>
    </source>
</reference>
<dbReference type="InterPro" id="IPR001647">
    <property type="entry name" value="HTH_TetR"/>
</dbReference>
<proteinExistence type="predicted"/>
<dbReference type="PANTHER" id="PTHR30055:SF234">
    <property type="entry name" value="HTH-TYPE TRANSCRIPTIONAL REGULATOR BETI"/>
    <property type="match status" value="1"/>
</dbReference>
<dbReference type="SUPFAM" id="SSF46689">
    <property type="entry name" value="Homeodomain-like"/>
    <property type="match status" value="1"/>
</dbReference>
<keyword evidence="3 5" id="KW-0238">DNA-binding</keyword>
<dbReference type="PROSITE" id="PS50977">
    <property type="entry name" value="HTH_TETR_2"/>
    <property type="match status" value="1"/>
</dbReference>
<dbReference type="InterPro" id="IPR050109">
    <property type="entry name" value="HTH-type_TetR-like_transc_reg"/>
</dbReference>
<dbReference type="EMBL" id="JAVKGR010000016">
    <property type="protein sequence ID" value="MDR8020131.1"/>
    <property type="molecule type" value="Genomic_DNA"/>
</dbReference>
<keyword evidence="2" id="KW-0805">Transcription regulation</keyword>
<dbReference type="InterPro" id="IPR036271">
    <property type="entry name" value="Tet_transcr_reg_TetR-rel_C_sf"/>
</dbReference>
<comment type="caution">
    <text evidence="7">The sequence shown here is derived from an EMBL/GenBank/DDBJ whole genome shotgun (WGS) entry which is preliminary data.</text>
</comment>
<keyword evidence="1" id="KW-0678">Repressor</keyword>
<evidence type="ECO:0000313" key="7">
    <source>
        <dbReference type="EMBL" id="MDR8020131.1"/>
    </source>
</evidence>
<dbReference type="Proteomes" id="UP001251870">
    <property type="component" value="Unassembled WGS sequence"/>
</dbReference>
<evidence type="ECO:0000256" key="3">
    <source>
        <dbReference type="ARBA" id="ARBA00023125"/>
    </source>
</evidence>
<dbReference type="PANTHER" id="PTHR30055">
    <property type="entry name" value="HTH-TYPE TRANSCRIPTIONAL REGULATOR RUTR"/>
    <property type="match status" value="1"/>
</dbReference>
<keyword evidence="8" id="KW-1185">Reference proteome</keyword>
<dbReference type="Pfam" id="PF00440">
    <property type="entry name" value="TetR_N"/>
    <property type="match status" value="1"/>
</dbReference>
<dbReference type="Pfam" id="PF13977">
    <property type="entry name" value="TetR_C_6"/>
    <property type="match status" value="1"/>
</dbReference>
<keyword evidence="4" id="KW-0804">Transcription</keyword>
<gene>
    <name evidence="7" type="ORF">RIL96_11200</name>
</gene>
<evidence type="ECO:0000256" key="4">
    <source>
        <dbReference type="ARBA" id="ARBA00023163"/>
    </source>
</evidence>
<dbReference type="InterPro" id="IPR039538">
    <property type="entry name" value="BetI_C"/>
</dbReference>
<organism evidence="7 8">
    <name type="scientific">Nesterenkonia aerolata</name>
    <dbReference type="NCBI Taxonomy" id="3074079"/>
    <lineage>
        <taxon>Bacteria</taxon>
        <taxon>Bacillati</taxon>
        <taxon>Actinomycetota</taxon>
        <taxon>Actinomycetes</taxon>
        <taxon>Micrococcales</taxon>
        <taxon>Micrococcaceae</taxon>
        <taxon>Nesterenkonia</taxon>
    </lineage>
</organism>
<sequence length="197" mass="22188">MPKIVDHDARREELVHATWRVIARHGLDRATMRQIASEAGFANGALKPYFPTKADLVEATYTFVFESTNTRVARKTAGLNGIEAIEAFAREVLPLDETRLDEARIVIPFWQEAVHRQEKAAANNAAMGQWRRSLMAWLDHAQEVGAAPEGLDLEITADTLLTWMLGAQISAVMEPQRYSPEELEAQLQLQLRLLIRS</sequence>
<dbReference type="Gene3D" id="1.10.357.10">
    <property type="entry name" value="Tetracycline Repressor, domain 2"/>
    <property type="match status" value="1"/>
</dbReference>
<evidence type="ECO:0000256" key="2">
    <source>
        <dbReference type="ARBA" id="ARBA00023015"/>
    </source>
</evidence>
<name>A0ABU2DUD6_9MICC</name>
<evidence type="ECO:0000313" key="8">
    <source>
        <dbReference type="Proteomes" id="UP001251870"/>
    </source>
</evidence>
<dbReference type="SUPFAM" id="SSF48498">
    <property type="entry name" value="Tetracyclin repressor-like, C-terminal domain"/>
    <property type="match status" value="1"/>
</dbReference>